<evidence type="ECO:0000256" key="2">
    <source>
        <dbReference type="ARBA" id="ARBA00022643"/>
    </source>
</evidence>
<evidence type="ECO:0000313" key="5">
    <source>
        <dbReference type="EMBL" id="SDA81371.1"/>
    </source>
</evidence>
<dbReference type="GO" id="GO:0005886">
    <property type="term" value="C:plasma membrane"/>
    <property type="evidence" value="ECO:0007669"/>
    <property type="project" value="TreeGrafter"/>
</dbReference>
<keyword evidence="1" id="KW-0285">Flavoprotein</keyword>
<evidence type="ECO:0000256" key="3">
    <source>
        <dbReference type="ARBA" id="ARBA00023002"/>
    </source>
</evidence>
<gene>
    <name evidence="5" type="ORF">SAMN03080617_02516</name>
</gene>
<dbReference type="Proteomes" id="UP000198756">
    <property type="component" value="Unassembled WGS sequence"/>
</dbReference>
<proteinExistence type="predicted"/>
<dbReference type="Gene3D" id="3.40.109.10">
    <property type="entry name" value="NADH Oxidase"/>
    <property type="match status" value="1"/>
</dbReference>
<dbReference type="PANTHER" id="PTHR23026">
    <property type="entry name" value="NADPH NITROREDUCTASE"/>
    <property type="match status" value="1"/>
</dbReference>
<dbReference type="InterPro" id="IPR050627">
    <property type="entry name" value="Nitroreductase/BluB"/>
</dbReference>
<protein>
    <submittedName>
        <fullName evidence="5">Nitroreductase</fullName>
    </submittedName>
</protein>
<dbReference type="GO" id="GO:0016491">
    <property type="term" value="F:oxidoreductase activity"/>
    <property type="evidence" value="ECO:0007669"/>
    <property type="project" value="UniProtKB-KW"/>
</dbReference>
<dbReference type="SUPFAM" id="SSF55469">
    <property type="entry name" value="FMN-dependent nitroreductase-like"/>
    <property type="match status" value="1"/>
</dbReference>
<keyword evidence="2" id="KW-0288">FMN</keyword>
<dbReference type="EMBL" id="FMXE01000016">
    <property type="protein sequence ID" value="SDA81371.1"/>
    <property type="molecule type" value="Genomic_DNA"/>
</dbReference>
<dbReference type="InterPro" id="IPR000415">
    <property type="entry name" value="Nitroreductase-like"/>
</dbReference>
<dbReference type="STRING" id="279824.SAMN03080617_02516"/>
<dbReference type="PANTHER" id="PTHR23026:SF90">
    <property type="entry name" value="IODOTYROSINE DEIODINASE 1"/>
    <property type="match status" value="1"/>
</dbReference>
<dbReference type="InterPro" id="IPR029479">
    <property type="entry name" value="Nitroreductase"/>
</dbReference>
<evidence type="ECO:0000256" key="1">
    <source>
        <dbReference type="ARBA" id="ARBA00022630"/>
    </source>
</evidence>
<dbReference type="GO" id="GO:0006570">
    <property type="term" value="P:tyrosine metabolic process"/>
    <property type="evidence" value="ECO:0007669"/>
    <property type="project" value="TreeGrafter"/>
</dbReference>
<sequence length="254" mass="29273">MGLKKSRSINSSKIQIQTAIFRGSRFLFAVEKKLIKGHQHIRFERPDLSVDELIKNSLAFYKEMASRRTVREFDFRTVPLEVMENIIRTAGTAPSGAHKQPWTFCLISDPEIKRQIRMAAEEEEKISYSQRMPEEWKADLKPLGTDWEKPFLEEAPYLIVVFKQFYGIENGEKIQHYYVSESVGIACGFLIAAIHQAGLVTVTHTPSPMNFLSKILGRPAHEKPYLLLPVGYPKKTTYVPDIERKELEKIVVKY</sequence>
<feature type="domain" description="Nitroreductase" evidence="4">
    <location>
        <begin position="65"/>
        <end position="232"/>
    </location>
</feature>
<name>A0A1G5YF65_9BACT</name>
<dbReference type="CDD" id="cd02144">
    <property type="entry name" value="iodotyrosine_dehalogenase"/>
    <property type="match status" value="1"/>
</dbReference>
<evidence type="ECO:0000313" key="6">
    <source>
        <dbReference type="Proteomes" id="UP000198756"/>
    </source>
</evidence>
<keyword evidence="6" id="KW-1185">Reference proteome</keyword>
<reference evidence="6" key="1">
    <citation type="submission" date="2016-10" db="EMBL/GenBank/DDBJ databases">
        <authorList>
            <person name="Varghese N."/>
            <person name="Submissions S."/>
        </authorList>
    </citation>
    <scope>NUCLEOTIDE SEQUENCE [LARGE SCALE GENOMIC DNA]</scope>
    <source>
        <strain evidence="6">DSM 22703</strain>
    </source>
</reference>
<accession>A0A1G5YF65</accession>
<keyword evidence="3" id="KW-0560">Oxidoreductase</keyword>
<dbReference type="Pfam" id="PF00881">
    <property type="entry name" value="Nitroreductase"/>
    <property type="match status" value="1"/>
</dbReference>
<dbReference type="AlphaFoldDB" id="A0A1G5YF65"/>
<evidence type="ECO:0000259" key="4">
    <source>
        <dbReference type="Pfam" id="PF00881"/>
    </source>
</evidence>
<organism evidence="5 6">
    <name type="scientific">Algoriphagus alkaliphilus</name>
    <dbReference type="NCBI Taxonomy" id="279824"/>
    <lineage>
        <taxon>Bacteria</taxon>
        <taxon>Pseudomonadati</taxon>
        <taxon>Bacteroidota</taxon>
        <taxon>Cytophagia</taxon>
        <taxon>Cytophagales</taxon>
        <taxon>Cyclobacteriaceae</taxon>
        <taxon>Algoriphagus</taxon>
    </lineage>
</organism>